<feature type="transmembrane region" description="Helical" evidence="1">
    <location>
        <begin position="73"/>
        <end position="91"/>
    </location>
</feature>
<evidence type="ECO:0008006" key="4">
    <source>
        <dbReference type="Google" id="ProtNLM"/>
    </source>
</evidence>
<comment type="caution">
    <text evidence="2">The sequence shown here is derived from an EMBL/GenBank/DDBJ whole genome shotgun (WGS) entry which is preliminary data.</text>
</comment>
<reference evidence="2 3" key="1">
    <citation type="submission" date="2020-08" db="EMBL/GenBank/DDBJ databases">
        <title>Genomic Encyclopedia of Type Strains, Phase IV (KMG-IV): sequencing the most valuable type-strain genomes for metagenomic binning, comparative biology and taxonomic classification.</title>
        <authorList>
            <person name="Goeker M."/>
        </authorList>
    </citation>
    <scope>NUCLEOTIDE SEQUENCE [LARGE SCALE GENOMIC DNA]</scope>
    <source>
        <strain evidence="2 3">DSM 22198</strain>
    </source>
</reference>
<dbReference type="AlphaFoldDB" id="A0A7X0B3S3"/>
<keyword evidence="1" id="KW-1133">Transmembrane helix</keyword>
<name>A0A7X0B3S3_9PROT</name>
<evidence type="ECO:0000313" key="2">
    <source>
        <dbReference type="EMBL" id="MBB6255198.1"/>
    </source>
</evidence>
<keyword evidence="3" id="KW-1185">Reference proteome</keyword>
<organism evidence="2 3">
    <name type="scientific">Nitrospirillum iridis</name>
    <dbReference type="NCBI Taxonomy" id="765888"/>
    <lineage>
        <taxon>Bacteria</taxon>
        <taxon>Pseudomonadati</taxon>
        <taxon>Pseudomonadota</taxon>
        <taxon>Alphaproteobacteria</taxon>
        <taxon>Rhodospirillales</taxon>
        <taxon>Azospirillaceae</taxon>
        <taxon>Nitrospirillum</taxon>
    </lineage>
</organism>
<sequence>MDTLVLGVALVATMVPRLWVIGQPPAIDEGIYAYYAQLVHRGLSAGNGLPTEMPLMLYSVLGSWVFAVKANPFILLRLMDMAVAAVMAWLFCRAMRVESDSRLASAAIAGPILWVMNQPLFIDSGFRNPIVCASVPLLLAWMSVQSPPLSRQARRWALSGALVACAVLLREPFAPYALLGGVAALWTRRWLNFLAFTLGGGVATALVLGILALIRGGLAGLMKAYLDISVLYGDLGYFDWALFWDSGLRSAKVAFPIILMGLISLAAAVPIALGPGRARALPRLCFWLAVALIPLLEPMVKIGWPYHFASCLPGLGGVAAVTWRQARETGHWRKVPHPRLVVALALIAAVGWDARHPIWRSTPTLEAVASRDWPAGMVPTSNFLLMAQAIRAAAPSQGTLSVPWFLEALFPLTGLRAPTYQMANLNALVARAHNDKDRVRAMLAACTPDLLLISSVGTIGFPQWAILAEAVHDSGLFEPVVEIPAIPENANGNISGTLYRRISLQERTCDSL</sequence>
<dbReference type="EMBL" id="JACIIZ010000026">
    <property type="protein sequence ID" value="MBB6255198.1"/>
    <property type="molecule type" value="Genomic_DNA"/>
</dbReference>
<feature type="transmembrane region" description="Helical" evidence="1">
    <location>
        <begin position="190"/>
        <end position="213"/>
    </location>
</feature>
<feature type="transmembrane region" description="Helical" evidence="1">
    <location>
        <begin position="280"/>
        <end position="296"/>
    </location>
</feature>
<proteinExistence type="predicted"/>
<gene>
    <name evidence="2" type="ORF">FHS74_005797</name>
</gene>
<accession>A0A7X0B3S3</accession>
<evidence type="ECO:0000313" key="3">
    <source>
        <dbReference type="Proteomes" id="UP000539175"/>
    </source>
</evidence>
<keyword evidence="1" id="KW-0472">Membrane</keyword>
<feature type="transmembrane region" description="Helical" evidence="1">
    <location>
        <begin position="255"/>
        <end position="273"/>
    </location>
</feature>
<evidence type="ECO:0000256" key="1">
    <source>
        <dbReference type="SAM" id="Phobius"/>
    </source>
</evidence>
<dbReference type="RefSeq" id="WP_184807713.1">
    <property type="nucleotide sequence ID" value="NZ_JACIIZ010000026.1"/>
</dbReference>
<protein>
    <recommendedName>
        <fullName evidence="4">Glycosyltransferase RgtA/B/C/D-like domain-containing protein</fullName>
    </recommendedName>
</protein>
<dbReference type="Proteomes" id="UP000539175">
    <property type="component" value="Unassembled WGS sequence"/>
</dbReference>
<keyword evidence="1" id="KW-0812">Transmembrane</keyword>